<name>A0A1S7Q0V9_9HYPH</name>
<protein>
    <submittedName>
        <fullName evidence="1">Uncharacterized protein</fullName>
    </submittedName>
</protein>
<sequence>MQPAGAWFLSFHSLFRNPRDPVGDWIVLTFLRTAKTIQLFVLMAGGRVRAPSPLSGAICGGMADPRHARTESPGQLMRTMFRSSCRTSP</sequence>
<reference evidence="2" key="1">
    <citation type="submission" date="2016-01" db="EMBL/GenBank/DDBJ databases">
        <authorList>
            <person name="Regsiter A."/>
            <person name="william w."/>
        </authorList>
    </citation>
    <scope>NUCLEOTIDE SEQUENCE [LARGE SCALE GENOMIC DNA]</scope>
    <source>
        <strain evidence="2">CFBP 6623</strain>
    </source>
</reference>
<dbReference type="EMBL" id="FBWK01000032">
    <property type="protein sequence ID" value="CUX29655.1"/>
    <property type="molecule type" value="Genomic_DNA"/>
</dbReference>
<dbReference type="Proteomes" id="UP000191988">
    <property type="component" value="Unassembled WGS sequence"/>
</dbReference>
<proteinExistence type="predicted"/>
<accession>A0A1S7Q0V9</accession>
<keyword evidence="2" id="KW-1185">Reference proteome</keyword>
<evidence type="ECO:0000313" key="2">
    <source>
        <dbReference type="Proteomes" id="UP000191988"/>
    </source>
</evidence>
<dbReference type="AlphaFoldDB" id="A0A1S7Q0V9"/>
<gene>
    <name evidence="1" type="ORF">AGR3A_Cc380015</name>
</gene>
<organism evidence="1 2">
    <name type="scientific">Agrobacterium tomkonis CFBP 6623</name>
    <dbReference type="NCBI Taxonomy" id="1183432"/>
    <lineage>
        <taxon>Bacteria</taxon>
        <taxon>Pseudomonadati</taxon>
        <taxon>Pseudomonadota</taxon>
        <taxon>Alphaproteobacteria</taxon>
        <taxon>Hyphomicrobiales</taxon>
        <taxon>Rhizobiaceae</taxon>
        <taxon>Rhizobium/Agrobacterium group</taxon>
        <taxon>Agrobacterium</taxon>
        <taxon>Agrobacterium tumefaciens complex</taxon>
    </lineage>
</organism>
<evidence type="ECO:0000313" key="1">
    <source>
        <dbReference type="EMBL" id="CUX29655.1"/>
    </source>
</evidence>